<keyword evidence="6 14" id="KW-0812">Transmembrane</keyword>
<keyword evidence="3 14" id="KW-0813">Transport</keyword>
<evidence type="ECO:0000313" key="18">
    <source>
        <dbReference type="EMBL" id="ENO85229.1"/>
    </source>
</evidence>
<evidence type="ECO:0000256" key="10">
    <source>
        <dbReference type="ARBA" id="ARBA00023077"/>
    </source>
</evidence>
<dbReference type="STRING" id="1123367.GCA_000621305_01140"/>
<dbReference type="GO" id="GO:0009279">
    <property type="term" value="C:cell outer membrane"/>
    <property type="evidence" value="ECO:0007669"/>
    <property type="project" value="UniProtKB-SubCell"/>
</dbReference>
<evidence type="ECO:0000256" key="14">
    <source>
        <dbReference type="PROSITE-ProRule" id="PRU01360"/>
    </source>
</evidence>
<evidence type="ECO:0000256" key="8">
    <source>
        <dbReference type="ARBA" id="ARBA00023004"/>
    </source>
</evidence>
<dbReference type="InterPro" id="IPR037066">
    <property type="entry name" value="Plug_dom_sf"/>
</dbReference>
<dbReference type="Pfam" id="PF07715">
    <property type="entry name" value="Plug"/>
    <property type="match status" value="1"/>
</dbReference>
<evidence type="ECO:0000256" key="3">
    <source>
        <dbReference type="ARBA" id="ARBA00022448"/>
    </source>
</evidence>
<keyword evidence="7" id="KW-0732">Signal</keyword>
<dbReference type="GO" id="GO:0038023">
    <property type="term" value="F:signaling receptor activity"/>
    <property type="evidence" value="ECO:0007669"/>
    <property type="project" value="InterPro"/>
</dbReference>
<dbReference type="Gene3D" id="2.170.130.10">
    <property type="entry name" value="TonB-dependent receptor, plug domain"/>
    <property type="match status" value="1"/>
</dbReference>
<dbReference type="InterPro" id="IPR010105">
    <property type="entry name" value="TonB_sidphr_rcpt"/>
</dbReference>
<dbReference type="Gene3D" id="2.40.170.20">
    <property type="entry name" value="TonB-dependent receptor, beta-barrel domain"/>
    <property type="match status" value="1"/>
</dbReference>
<protein>
    <submittedName>
        <fullName evidence="18">TonB-dependent siderophore receptor</fullName>
    </submittedName>
</protein>
<dbReference type="SUPFAM" id="SSF56935">
    <property type="entry name" value="Porins"/>
    <property type="match status" value="1"/>
</dbReference>
<dbReference type="InterPro" id="IPR012910">
    <property type="entry name" value="Plug_dom"/>
</dbReference>
<gene>
    <name evidence="18" type="ORF">C666_15795</name>
</gene>
<dbReference type="Pfam" id="PF00593">
    <property type="entry name" value="TonB_dep_Rec_b-barrel"/>
    <property type="match status" value="1"/>
</dbReference>
<sequence length="747" mass="81296">MNNDGKQTVPAVTLLPLESFQPAFEPARPGVRTSSVLMGAMIGGVVAITPAAHAQDPTLAPVLVEGQRENAYQAPAAASSPKFTAPLLETPKTVTTITEELIKDRGATSLQDVLRTTPGITLGSGEGGTPTGDRPFIRGYEASTDMFIDGVRDYARGSHETFNLESVEIIKGPSSAYTGRGGTGGSINLQTKAPRLEDFAEVSAGFGNAGQWRTTVDGNYAFSETGAVRVNAMKMGGEVPGRDGVDIDRWGIAPSIAFGLGTPTRLKLSYSHVENDDMPDLGIPFSNAAHPELKRPPKVDRDTFYGRVRTDFRNNEMKTATAQVEHDFTEDLTIRNITRQTRTLNHYLMTRPTFDNCAAGNTSSACIPGSPDAQFRRDDRMRWRSSESLINQTDLFGNFTTGAFKHSFSAGLEFSKEKIFSKSMANGPGRSHDSLHDPDSGQYYNYGITYGAKTADGEIQTHALYFFDTMEINEQFSVNAGVRREHYNVDNYRISRTDSFSNYQLGLVYKPAANGAIYLSYGTSTNPSGENLGQGGGADGSAASATVRDLAPEKSRSWELGTKWDVRDGLLSLTAAVFETRKTDARSTDPLTGDVTLSGNNRVRGAELGVAGAITSKWSVWAGYTYLDPKVLSYNSNGTVFDGNRTKFIAKQSASLWTTYDVLPGLTLGGGATYMGMRYANDANTLELPSYTRYDTMARYEINKRLNVQLNINNITDEELYDASHVGIFANVGPGRSYMLNATYRFD</sequence>
<evidence type="ECO:0000256" key="9">
    <source>
        <dbReference type="ARBA" id="ARBA00023065"/>
    </source>
</evidence>
<dbReference type="GO" id="GO:0015891">
    <property type="term" value="P:siderophore transport"/>
    <property type="evidence" value="ECO:0007669"/>
    <property type="project" value="InterPro"/>
</dbReference>
<dbReference type="PANTHER" id="PTHR32552">
    <property type="entry name" value="FERRICHROME IRON RECEPTOR-RELATED"/>
    <property type="match status" value="1"/>
</dbReference>
<dbReference type="eggNOG" id="COG4774">
    <property type="taxonomic scope" value="Bacteria"/>
</dbReference>
<dbReference type="InterPro" id="IPR039426">
    <property type="entry name" value="TonB-dep_rcpt-like"/>
</dbReference>
<keyword evidence="19" id="KW-1185">Reference proteome</keyword>
<evidence type="ECO:0000256" key="6">
    <source>
        <dbReference type="ARBA" id="ARBA00022692"/>
    </source>
</evidence>
<evidence type="ECO:0000256" key="13">
    <source>
        <dbReference type="ARBA" id="ARBA00023237"/>
    </source>
</evidence>
<dbReference type="FunFam" id="2.170.130.10:FF:000001">
    <property type="entry name" value="Catecholate siderophore TonB-dependent receptor"/>
    <property type="match status" value="1"/>
</dbReference>
<comment type="subcellular location">
    <subcellularLocation>
        <location evidence="1 14">Cell outer membrane</location>
        <topology evidence="1 14">Multi-pass membrane protein</topology>
    </subcellularLocation>
</comment>
<evidence type="ECO:0000259" key="16">
    <source>
        <dbReference type="Pfam" id="PF00593"/>
    </source>
</evidence>
<dbReference type="AlphaFoldDB" id="N6YZ66"/>
<dbReference type="GO" id="GO:0015344">
    <property type="term" value="F:siderophore uptake transmembrane transporter activity"/>
    <property type="evidence" value="ECO:0007669"/>
    <property type="project" value="TreeGrafter"/>
</dbReference>
<keyword evidence="10 15" id="KW-0798">TonB box</keyword>
<feature type="domain" description="TonB-dependent receptor plug" evidence="17">
    <location>
        <begin position="87"/>
        <end position="185"/>
    </location>
</feature>
<evidence type="ECO:0000256" key="1">
    <source>
        <dbReference type="ARBA" id="ARBA00004571"/>
    </source>
</evidence>
<evidence type="ECO:0000256" key="4">
    <source>
        <dbReference type="ARBA" id="ARBA00022452"/>
    </source>
</evidence>
<feature type="domain" description="TonB-dependent receptor-like beta-barrel" evidence="16">
    <location>
        <begin position="260"/>
        <end position="715"/>
    </location>
</feature>
<evidence type="ECO:0000256" key="12">
    <source>
        <dbReference type="ARBA" id="ARBA00023170"/>
    </source>
</evidence>
<comment type="caution">
    <text evidence="18">The sequence shown here is derived from an EMBL/GenBank/DDBJ whole genome shotgun (WGS) entry which is preliminary data.</text>
</comment>
<keyword evidence="5" id="KW-0410">Iron transport</keyword>
<evidence type="ECO:0000256" key="15">
    <source>
        <dbReference type="RuleBase" id="RU003357"/>
    </source>
</evidence>
<keyword evidence="13 14" id="KW-0998">Cell outer membrane</keyword>
<dbReference type="NCBIfam" id="TIGR01783">
    <property type="entry name" value="TonB-siderophor"/>
    <property type="match status" value="1"/>
</dbReference>
<keyword evidence="4 14" id="KW-1134">Transmembrane beta strand</keyword>
<evidence type="ECO:0000313" key="19">
    <source>
        <dbReference type="Proteomes" id="UP000013232"/>
    </source>
</evidence>
<proteinExistence type="inferred from homology"/>
<evidence type="ECO:0000256" key="5">
    <source>
        <dbReference type="ARBA" id="ARBA00022496"/>
    </source>
</evidence>
<evidence type="ECO:0000256" key="2">
    <source>
        <dbReference type="ARBA" id="ARBA00009810"/>
    </source>
</evidence>
<name>N6YZ66_THAL4</name>
<dbReference type="InterPro" id="IPR036942">
    <property type="entry name" value="Beta-barrel_TonB_sf"/>
</dbReference>
<dbReference type="PANTHER" id="PTHR32552:SF89">
    <property type="entry name" value="CATECHOLATE SIDEROPHORE RECEPTOR FIU"/>
    <property type="match status" value="1"/>
</dbReference>
<reference evidence="18 19" key="1">
    <citation type="submission" date="2012-09" db="EMBL/GenBank/DDBJ databases">
        <title>Draft Genome Sequences of 6 Strains from Genus Thauera.</title>
        <authorList>
            <person name="Liu B."/>
            <person name="Shapleigh J.P."/>
            <person name="Frostegard A.H."/>
        </authorList>
    </citation>
    <scope>NUCLEOTIDE SEQUENCE [LARGE SCALE GENOMIC DNA]</scope>
    <source>
        <strain evidence="19">47Lol / DSM 12138</strain>
    </source>
</reference>
<evidence type="ECO:0000259" key="17">
    <source>
        <dbReference type="Pfam" id="PF07715"/>
    </source>
</evidence>
<evidence type="ECO:0000256" key="11">
    <source>
        <dbReference type="ARBA" id="ARBA00023136"/>
    </source>
</evidence>
<dbReference type="Proteomes" id="UP000013232">
    <property type="component" value="Unassembled WGS sequence"/>
</dbReference>
<comment type="similarity">
    <text evidence="2 14 15">Belongs to the TonB-dependent receptor family.</text>
</comment>
<evidence type="ECO:0000256" key="7">
    <source>
        <dbReference type="ARBA" id="ARBA00022729"/>
    </source>
</evidence>
<dbReference type="EMBL" id="AMXE01000081">
    <property type="protein sequence ID" value="ENO85229.1"/>
    <property type="molecule type" value="Genomic_DNA"/>
</dbReference>
<accession>N6YZ66</accession>
<dbReference type="InterPro" id="IPR000531">
    <property type="entry name" value="Beta-barrel_TonB"/>
</dbReference>
<keyword evidence="12 18" id="KW-0675">Receptor</keyword>
<organism evidence="18 19">
    <name type="scientific">Thauera linaloolentis (strain DSM 12138 / JCM 21573 / CCUG 41526 / CIP 105981 / IAM 15112 / NBRC 102519 / 47Lol)</name>
    <dbReference type="NCBI Taxonomy" id="1123367"/>
    <lineage>
        <taxon>Bacteria</taxon>
        <taxon>Pseudomonadati</taxon>
        <taxon>Pseudomonadota</taxon>
        <taxon>Betaproteobacteria</taxon>
        <taxon>Rhodocyclales</taxon>
        <taxon>Zoogloeaceae</taxon>
        <taxon>Thauera</taxon>
    </lineage>
</organism>
<keyword evidence="11 14" id="KW-0472">Membrane</keyword>
<dbReference type="PROSITE" id="PS52016">
    <property type="entry name" value="TONB_DEPENDENT_REC_3"/>
    <property type="match status" value="1"/>
</dbReference>
<dbReference type="RefSeq" id="WP_004343074.1">
    <property type="nucleotide sequence ID" value="NZ_AMXE01000081.1"/>
</dbReference>
<keyword evidence="9" id="KW-0406">Ion transport</keyword>
<keyword evidence="8" id="KW-0408">Iron</keyword>
<dbReference type="CDD" id="cd01347">
    <property type="entry name" value="ligand_gated_channel"/>
    <property type="match status" value="1"/>
</dbReference>